<dbReference type="Gene3D" id="3.30.420.40">
    <property type="match status" value="2"/>
</dbReference>
<dbReference type="EMBL" id="GADI01001617">
    <property type="protein sequence ID" value="JAA72191.1"/>
    <property type="molecule type" value="mRNA"/>
</dbReference>
<keyword evidence="6" id="KW-0808">Transferase</keyword>
<dbReference type="AlphaFoldDB" id="A0A0K8RM73"/>
<evidence type="ECO:0000256" key="1">
    <source>
        <dbReference type="ARBA" id="ARBA00006198"/>
    </source>
</evidence>
<dbReference type="InterPro" id="IPR043129">
    <property type="entry name" value="ATPase_NBD"/>
</dbReference>
<protein>
    <recommendedName>
        <fullName evidence="3">N-acetyl-D-glucosamine kinase</fullName>
        <ecNumber evidence="2">2.7.1.59</ecNumber>
    </recommendedName>
    <alternativeName>
        <fullName evidence="4">GlcNAc kinase</fullName>
    </alternativeName>
</protein>
<dbReference type="EC" id="2.7.1.59" evidence="2"/>
<proteinExistence type="evidence at transcript level"/>
<evidence type="ECO:0000313" key="6">
    <source>
        <dbReference type="EMBL" id="JAA72191.1"/>
    </source>
</evidence>
<dbReference type="InterPro" id="IPR039758">
    <property type="entry name" value="NAGK-like"/>
</dbReference>
<dbReference type="Pfam" id="PF01869">
    <property type="entry name" value="BcrAD_BadFG"/>
    <property type="match status" value="1"/>
</dbReference>
<dbReference type="PANTHER" id="PTHR12862">
    <property type="entry name" value="BADF TYPE ATPASE DOMAIN-CONTAINING PROTEIN"/>
    <property type="match status" value="1"/>
</dbReference>
<dbReference type="PANTHER" id="PTHR12862:SF0">
    <property type="entry name" value="N-ACETYL-D-GLUCOSAMINE KINASE"/>
    <property type="match status" value="1"/>
</dbReference>
<organism evidence="6">
    <name type="scientific">Ixodes ricinus</name>
    <name type="common">Common tick</name>
    <name type="synonym">Acarus ricinus</name>
    <dbReference type="NCBI Taxonomy" id="34613"/>
    <lineage>
        <taxon>Eukaryota</taxon>
        <taxon>Metazoa</taxon>
        <taxon>Ecdysozoa</taxon>
        <taxon>Arthropoda</taxon>
        <taxon>Chelicerata</taxon>
        <taxon>Arachnida</taxon>
        <taxon>Acari</taxon>
        <taxon>Parasitiformes</taxon>
        <taxon>Ixodida</taxon>
        <taxon>Ixodoidea</taxon>
        <taxon>Ixodidae</taxon>
        <taxon>Ixodinae</taxon>
        <taxon>Ixodes</taxon>
    </lineage>
</organism>
<dbReference type="GO" id="GO:0045127">
    <property type="term" value="F:N-acetylglucosamine kinase activity"/>
    <property type="evidence" value="ECO:0007669"/>
    <property type="project" value="UniProtKB-EC"/>
</dbReference>
<name>A0A0K8RM73_IXORI</name>
<evidence type="ECO:0000259" key="5">
    <source>
        <dbReference type="Pfam" id="PF01869"/>
    </source>
</evidence>
<comment type="similarity">
    <text evidence="1">Belongs to the eukaryotic-type N-acetylglucosamine kinase family.</text>
</comment>
<evidence type="ECO:0000256" key="4">
    <source>
        <dbReference type="ARBA" id="ARBA00031123"/>
    </source>
</evidence>
<accession>A0A0K8RM73</accession>
<dbReference type="SUPFAM" id="SSF53067">
    <property type="entry name" value="Actin-like ATPase domain"/>
    <property type="match status" value="2"/>
</dbReference>
<reference evidence="6" key="1">
    <citation type="submission" date="2012-12" db="EMBL/GenBank/DDBJ databases">
        <title>Identification and characterization of a phenylalanine ammonia-lyase gene family in Isatis indigotica Fort.</title>
        <authorList>
            <person name="Liu Q."/>
            <person name="Chen J."/>
            <person name="Zhou X."/>
            <person name="Di P."/>
            <person name="Xiao Y."/>
            <person name="Xuan H."/>
            <person name="Zhang L."/>
            <person name="Chen W."/>
        </authorList>
    </citation>
    <scope>NUCLEOTIDE SEQUENCE</scope>
    <source>
        <tissue evidence="6">Salivary gland</tissue>
    </source>
</reference>
<dbReference type="InterPro" id="IPR002731">
    <property type="entry name" value="ATPase_BadF"/>
</dbReference>
<evidence type="ECO:0000256" key="3">
    <source>
        <dbReference type="ARBA" id="ARBA00014974"/>
    </source>
</evidence>
<keyword evidence="6" id="KW-0418">Kinase</keyword>
<feature type="domain" description="ATPase BadF/BadG/BcrA/BcrD type" evidence="5">
    <location>
        <begin position="10"/>
        <end position="133"/>
    </location>
</feature>
<evidence type="ECO:0000256" key="2">
    <source>
        <dbReference type="ARBA" id="ARBA00012122"/>
    </source>
</evidence>
<sequence>MARPIRTELVRVGMEECRRRVHKLVVDAKKNAGLDPSSQLECLSLCMSGCEQETSNRALEKAFMEEHPDIAKTVVVQSDVIGALRTVAPNGGVVLISGTGTNCLLVNPDNSVHRCGGWGHLLGDEGSGYTISVTCHQKQFSVRTRTSIHQSGALKGSGNWSRSTSVWRTCLHSCLTSTLTSTSHSLQDSVLSWQNWPSYMSC</sequence>